<dbReference type="SUPFAM" id="SSF56112">
    <property type="entry name" value="Protein kinase-like (PK-like)"/>
    <property type="match status" value="1"/>
</dbReference>
<dbReference type="Proteomes" id="UP000637383">
    <property type="component" value="Unassembled WGS sequence"/>
</dbReference>
<evidence type="ECO:0000259" key="3">
    <source>
        <dbReference type="PROSITE" id="PS50011"/>
    </source>
</evidence>
<dbReference type="EMBL" id="JACJTU010000037">
    <property type="protein sequence ID" value="MBD2737771.1"/>
    <property type="molecule type" value="Genomic_DNA"/>
</dbReference>
<dbReference type="PROSITE" id="PS50011">
    <property type="entry name" value="PROTEIN_KINASE_DOM"/>
    <property type="match status" value="1"/>
</dbReference>
<dbReference type="InterPro" id="IPR011009">
    <property type="entry name" value="Kinase-like_dom_sf"/>
</dbReference>
<evidence type="ECO:0000256" key="1">
    <source>
        <dbReference type="ARBA" id="ARBA00022729"/>
    </source>
</evidence>
<keyword evidence="2" id="KW-0472">Membrane</keyword>
<feature type="domain" description="Protein kinase" evidence="3">
    <location>
        <begin position="59"/>
        <end position="422"/>
    </location>
</feature>
<dbReference type="InterPro" id="IPR050811">
    <property type="entry name" value="Phosphate_ABC_transporter"/>
</dbReference>
<dbReference type="InterPro" id="IPR024370">
    <property type="entry name" value="PBP_domain"/>
</dbReference>
<name>A0ABR8KFZ5_9NOSO</name>
<dbReference type="PANTHER" id="PTHR30570">
    <property type="entry name" value="PERIPLASMIC PHOSPHATE BINDING COMPONENT OF PHOSPHATE ABC TRANSPORTER"/>
    <property type="match status" value="1"/>
</dbReference>
<dbReference type="Gene3D" id="1.10.510.10">
    <property type="entry name" value="Transferase(Phosphotransferase) domain 1"/>
    <property type="match status" value="1"/>
</dbReference>
<dbReference type="Pfam" id="PF12849">
    <property type="entry name" value="PBP_like_2"/>
    <property type="match status" value="1"/>
</dbReference>
<sequence length="704" mass="78644">MSVTEPVYKEYFCSRNTPLSCDRLEQTLKEFPKAKFCLECGFPALLPEKAEIKGSRGTYQITRFLGSRGMGRLYLGIQLSNNEPVVIKEYLLPNHSFNSEEANQRQDTFTRVAGVSPADGRVQDFRLISPWEAIADPLAQRCYTVTLGNLEASQTLSEYLTQKGAMTAYQVREVLNQALQTLQFLHTQKLRLVSGQIQQGLVHGNLSLNSFLIVPNNQQNSTIYLCDLALWEDLFTPPSIFQRGIINPIQDLEDVGRVAFYLWTGRSQNLNPRDEKQWPDSDPDLKNFIYRLLGIELPFKNAETARQALLQLPQENQALSLTTVITPDGKDKSFRRIIFLLLALFTFLLFGGGIFFFLMRGSAIQDDTGEFYHLVPTFSDVNGVPPGNFIYTSEQNGTWSNILKFRPTSDSSLEDLLTHPKADVNAQFNYQPVSSTNIQTASQSLEELTTGKAQFAITSLVDDVSNNFSDRQVAYDGLLVYVAFSKKDQNLPKALNGQISLEQLRQIYTGEINNWQQLGGPNLPIKPYAPTEPEAVRQFEKIVLKDDPQQIALYQAKVTTQPTEQTQQQIITAFDTGQVGIISYGILSKTWNQCAGYPLALVDGNKPASQVLFRLNGIPISPSDNICDKNNHLDVQTFVSGSYPLAYPLVVVYPKDNSLPPAGSKFADILTTRQGQCLLGKAGVVPLKPIPDKYLISNDCKSLS</sequence>
<dbReference type="RefSeq" id="WP_190958343.1">
    <property type="nucleotide sequence ID" value="NZ_JACJTU010000037.1"/>
</dbReference>
<keyword evidence="5" id="KW-1185">Reference proteome</keyword>
<evidence type="ECO:0000313" key="5">
    <source>
        <dbReference type="Proteomes" id="UP000637383"/>
    </source>
</evidence>
<proteinExistence type="predicted"/>
<organism evidence="4 5">
    <name type="scientific">Nostoc paludosum FACHB-159</name>
    <dbReference type="NCBI Taxonomy" id="2692908"/>
    <lineage>
        <taxon>Bacteria</taxon>
        <taxon>Bacillati</taxon>
        <taxon>Cyanobacteriota</taxon>
        <taxon>Cyanophyceae</taxon>
        <taxon>Nostocales</taxon>
        <taxon>Nostocaceae</taxon>
        <taxon>Nostoc</taxon>
    </lineage>
</organism>
<keyword evidence="2" id="KW-1133">Transmembrane helix</keyword>
<dbReference type="SUPFAM" id="SSF53850">
    <property type="entry name" value="Periplasmic binding protein-like II"/>
    <property type="match status" value="1"/>
</dbReference>
<dbReference type="Gene3D" id="3.40.190.10">
    <property type="entry name" value="Periplasmic binding protein-like II"/>
    <property type="match status" value="2"/>
</dbReference>
<reference evidence="4 5" key="1">
    <citation type="journal article" date="2020" name="ISME J.">
        <title>Comparative genomics reveals insights into cyanobacterial evolution and habitat adaptation.</title>
        <authorList>
            <person name="Chen M.Y."/>
            <person name="Teng W.K."/>
            <person name="Zhao L."/>
            <person name="Hu C.X."/>
            <person name="Zhou Y.K."/>
            <person name="Han B.P."/>
            <person name="Song L.R."/>
            <person name="Shu W.S."/>
        </authorList>
    </citation>
    <scope>NUCLEOTIDE SEQUENCE [LARGE SCALE GENOMIC DNA]</scope>
    <source>
        <strain evidence="4 5">FACHB-159</strain>
    </source>
</reference>
<accession>A0ABR8KFZ5</accession>
<gene>
    <name evidence="4" type="ORF">H6H03_28440</name>
</gene>
<keyword evidence="2" id="KW-0812">Transmembrane</keyword>
<keyword evidence="1" id="KW-0732">Signal</keyword>
<evidence type="ECO:0000256" key="2">
    <source>
        <dbReference type="SAM" id="Phobius"/>
    </source>
</evidence>
<protein>
    <submittedName>
        <fullName evidence="4">Substrate-binding domain-containing protein</fullName>
    </submittedName>
</protein>
<feature type="transmembrane region" description="Helical" evidence="2">
    <location>
        <begin position="337"/>
        <end position="359"/>
    </location>
</feature>
<dbReference type="Gene3D" id="3.30.200.20">
    <property type="entry name" value="Phosphorylase Kinase, domain 1"/>
    <property type="match status" value="1"/>
</dbReference>
<dbReference type="InterPro" id="IPR000719">
    <property type="entry name" value="Prot_kinase_dom"/>
</dbReference>
<comment type="caution">
    <text evidence="4">The sequence shown here is derived from an EMBL/GenBank/DDBJ whole genome shotgun (WGS) entry which is preliminary data.</text>
</comment>
<evidence type="ECO:0000313" key="4">
    <source>
        <dbReference type="EMBL" id="MBD2737771.1"/>
    </source>
</evidence>
<dbReference type="PANTHER" id="PTHR30570:SF1">
    <property type="entry name" value="PHOSPHATE-BINDING PROTEIN PSTS"/>
    <property type="match status" value="1"/>
</dbReference>